<keyword evidence="3" id="KW-0677">Repeat</keyword>
<organism evidence="9 10">
    <name type="scientific">Hebeloma cylindrosporum</name>
    <dbReference type="NCBI Taxonomy" id="76867"/>
    <lineage>
        <taxon>Eukaryota</taxon>
        <taxon>Fungi</taxon>
        <taxon>Dikarya</taxon>
        <taxon>Basidiomycota</taxon>
        <taxon>Agaricomycotina</taxon>
        <taxon>Agaricomycetes</taxon>
        <taxon>Agaricomycetidae</taxon>
        <taxon>Agaricales</taxon>
        <taxon>Agaricineae</taxon>
        <taxon>Hymenogastraceae</taxon>
        <taxon>Hebeloma</taxon>
    </lineage>
</organism>
<name>A0A0C3CBW1_HEBCY</name>
<dbReference type="GO" id="GO:0003729">
    <property type="term" value="F:mRNA binding"/>
    <property type="evidence" value="ECO:0007669"/>
    <property type="project" value="TreeGrafter"/>
</dbReference>
<sequence length="356" mass="41305">MATFPRITCIPISPASIPSVSSKRLYLRGLRKDVTEDELSKYLSCYGKISEVKLLSSYAFVQFESEKDAATVLETYRTQPLLGNRIVIEFAHPLRKDMPSISSSHSSEKSRNSSSRFVYTRYPVIVQGLPRDLRWQELKDFGRSSGMLVAYCDLDKTGKGRGFIEFFTREDAKFAVRALDGRRLAGKKVRVMDHESMRRSERSLRQGRNRSRESSPRRPLRYDRICEDYHSSHLPEYSSAPPSSRSHDGFFSDWSNLNGPGYDYHPDKRLLASPYELDDQDQTGYSCRGFGDNEAVLERIDRISNRAVGYYESDEYEYNPEHYLYRRASFFDHGEPGYEQDRDIHYQSGRMLDPYQ</sequence>
<dbReference type="AlphaFoldDB" id="A0A0C3CBW1"/>
<evidence type="ECO:0000256" key="3">
    <source>
        <dbReference type="ARBA" id="ARBA00022737"/>
    </source>
</evidence>
<evidence type="ECO:0000256" key="2">
    <source>
        <dbReference type="ARBA" id="ARBA00022664"/>
    </source>
</evidence>
<dbReference type="OrthoDB" id="1099063at2759"/>
<evidence type="ECO:0000256" key="7">
    <source>
        <dbReference type="SAM" id="MobiDB-lite"/>
    </source>
</evidence>
<dbReference type="STRING" id="686832.A0A0C3CBW1"/>
<keyword evidence="10" id="KW-1185">Reference proteome</keyword>
<dbReference type="EMBL" id="KN831771">
    <property type="protein sequence ID" value="KIM46285.1"/>
    <property type="molecule type" value="Genomic_DNA"/>
</dbReference>
<reference evidence="10" key="2">
    <citation type="submission" date="2015-01" db="EMBL/GenBank/DDBJ databases">
        <title>Evolutionary Origins and Diversification of the Mycorrhizal Mutualists.</title>
        <authorList>
            <consortium name="DOE Joint Genome Institute"/>
            <consortium name="Mycorrhizal Genomics Consortium"/>
            <person name="Kohler A."/>
            <person name="Kuo A."/>
            <person name="Nagy L.G."/>
            <person name="Floudas D."/>
            <person name="Copeland A."/>
            <person name="Barry K.W."/>
            <person name="Cichocki N."/>
            <person name="Veneault-Fourrey C."/>
            <person name="LaButti K."/>
            <person name="Lindquist E.A."/>
            <person name="Lipzen A."/>
            <person name="Lundell T."/>
            <person name="Morin E."/>
            <person name="Murat C."/>
            <person name="Riley R."/>
            <person name="Ohm R."/>
            <person name="Sun H."/>
            <person name="Tunlid A."/>
            <person name="Henrissat B."/>
            <person name="Grigoriev I.V."/>
            <person name="Hibbett D.S."/>
            <person name="Martin F."/>
        </authorList>
    </citation>
    <scope>NUCLEOTIDE SEQUENCE [LARGE SCALE GENOMIC DNA]</scope>
    <source>
        <strain evidence="10">h7</strain>
    </source>
</reference>
<reference evidence="9 10" key="1">
    <citation type="submission" date="2014-04" db="EMBL/GenBank/DDBJ databases">
        <authorList>
            <consortium name="DOE Joint Genome Institute"/>
            <person name="Kuo A."/>
            <person name="Gay G."/>
            <person name="Dore J."/>
            <person name="Kohler A."/>
            <person name="Nagy L.G."/>
            <person name="Floudas D."/>
            <person name="Copeland A."/>
            <person name="Barry K.W."/>
            <person name="Cichocki N."/>
            <person name="Veneault-Fourrey C."/>
            <person name="LaButti K."/>
            <person name="Lindquist E.A."/>
            <person name="Lipzen A."/>
            <person name="Lundell T."/>
            <person name="Morin E."/>
            <person name="Murat C."/>
            <person name="Sun H."/>
            <person name="Tunlid A."/>
            <person name="Henrissat B."/>
            <person name="Grigoriev I.V."/>
            <person name="Hibbett D.S."/>
            <person name="Martin F."/>
            <person name="Nordberg H.P."/>
            <person name="Cantor M.N."/>
            <person name="Hua S.X."/>
        </authorList>
    </citation>
    <scope>NUCLEOTIDE SEQUENCE [LARGE SCALE GENOMIC DNA]</scope>
    <source>
        <strain evidence="10">h7</strain>
    </source>
</reference>
<dbReference type="SUPFAM" id="SSF54928">
    <property type="entry name" value="RNA-binding domain, RBD"/>
    <property type="match status" value="1"/>
</dbReference>
<dbReference type="InterPro" id="IPR012677">
    <property type="entry name" value="Nucleotide-bd_a/b_plait_sf"/>
</dbReference>
<evidence type="ECO:0000256" key="4">
    <source>
        <dbReference type="ARBA" id="ARBA00022884"/>
    </source>
</evidence>
<keyword evidence="4 6" id="KW-0694">RNA-binding</keyword>
<dbReference type="Gene3D" id="3.30.70.330">
    <property type="match status" value="2"/>
</dbReference>
<dbReference type="Proteomes" id="UP000053424">
    <property type="component" value="Unassembled WGS sequence"/>
</dbReference>
<evidence type="ECO:0000259" key="8">
    <source>
        <dbReference type="PROSITE" id="PS50102"/>
    </source>
</evidence>
<evidence type="ECO:0000256" key="1">
    <source>
        <dbReference type="ARBA" id="ARBA00004123"/>
    </source>
</evidence>
<dbReference type="SMART" id="SM00360">
    <property type="entry name" value="RRM"/>
    <property type="match status" value="2"/>
</dbReference>
<evidence type="ECO:0000313" key="9">
    <source>
        <dbReference type="EMBL" id="KIM46285.1"/>
    </source>
</evidence>
<dbReference type="GO" id="GO:0005634">
    <property type="term" value="C:nucleus"/>
    <property type="evidence" value="ECO:0007669"/>
    <property type="project" value="UniProtKB-SubCell"/>
</dbReference>
<evidence type="ECO:0000256" key="6">
    <source>
        <dbReference type="PROSITE-ProRule" id="PRU00176"/>
    </source>
</evidence>
<feature type="region of interest" description="Disordered" evidence="7">
    <location>
        <begin position="191"/>
        <end position="218"/>
    </location>
</feature>
<keyword evidence="5" id="KW-0539">Nucleus</keyword>
<protein>
    <recommendedName>
        <fullName evidence="8">RRM domain-containing protein</fullName>
    </recommendedName>
</protein>
<dbReference type="InterPro" id="IPR050374">
    <property type="entry name" value="RRT5_SRSF_SR"/>
</dbReference>
<comment type="subcellular location">
    <subcellularLocation>
        <location evidence="1">Nucleus</location>
    </subcellularLocation>
</comment>
<gene>
    <name evidence="9" type="ORF">M413DRAFT_310238</name>
</gene>
<dbReference type="CDD" id="cd00590">
    <property type="entry name" value="RRM_SF"/>
    <property type="match status" value="1"/>
</dbReference>
<dbReference type="GO" id="GO:0006397">
    <property type="term" value="P:mRNA processing"/>
    <property type="evidence" value="ECO:0007669"/>
    <property type="project" value="UniProtKB-KW"/>
</dbReference>
<proteinExistence type="predicted"/>
<evidence type="ECO:0000313" key="10">
    <source>
        <dbReference type="Proteomes" id="UP000053424"/>
    </source>
</evidence>
<feature type="domain" description="RRM" evidence="8">
    <location>
        <begin position="122"/>
        <end position="196"/>
    </location>
</feature>
<dbReference type="Pfam" id="PF00076">
    <property type="entry name" value="RRM_1"/>
    <property type="match status" value="2"/>
</dbReference>
<evidence type="ECO:0000256" key="5">
    <source>
        <dbReference type="ARBA" id="ARBA00023242"/>
    </source>
</evidence>
<feature type="domain" description="RRM" evidence="8">
    <location>
        <begin position="23"/>
        <end position="93"/>
    </location>
</feature>
<accession>A0A0C3CBW1</accession>
<dbReference type="PROSITE" id="PS50102">
    <property type="entry name" value="RRM"/>
    <property type="match status" value="2"/>
</dbReference>
<dbReference type="HOGENOM" id="CLU_778573_0_0_1"/>
<dbReference type="PANTHER" id="PTHR23003">
    <property type="entry name" value="RNA RECOGNITION MOTIF RRM DOMAIN CONTAINING PROTEIN"/>
    <property type="match status" value="1"/>
</dbReference>
<dbReference type="CDD" id="cd12339">
    <property type="entry name" value="RRM2_SRSF1_4_like"/>
    <property type="match status" value="1"/>
</dbReference>
<dbReference type="GO" id="GO:0005737">
    <property type="term" value="C:cytoplasm"/>
    <property type="evidence" value="ECO:0007669"/>
    <property type="project" value="TreeGrafter"/>
</dbReference>
<dbReference type="InterPro" id="IPR035979">
    <property type="entry name" value="RBD_domain_sf"/>
</dbReference>
<dbReference type="PANTHER" id="PTHR23003:SF62">
    <property type="entry name" value="SERINE_ARGININE (SR)-TYPE SHUTTLING MRNA BINDING PROTEIN NPL3"/>
    <property type="match status" value="1"/>
</dbReference>
<keyword evidence="2" id="KW-0507">mRNA processing</keyword>
<dbReference type="InterPro" id="IPR000504">
    <property type="entry name" value="RRM_dom"/>
</dbReference>